<keyword evidence="3" id="KW-1185">Reference proteome</keyword>
<dbReference type="eggNOG" id="COG4886">
    <property type="taxonomic scope" value="Bacteria"/>
</dbReference>
<accession>B0MAB5</accession>
<dbReference type="STRING" id="411490.ANACAC_00490"/>
<evidence type="ECO:0000313" key="3">
    <source>
        <dbReference type="Proteomes" id="UP000004935"/>
    </source>
</evidence>
<dbReference type="Gene3D" id="2.60.120.380">
    <property type="match status" value="1"/>
</dbReference>
<organism evidence="2 3">
    <name type="scientific">Anaerostipes caccae (strain DSM 14662 / CCUG 47493 / JCM 13470 / NCIMB 13811 / L1-92)</name>
    <dbReference type="NCBI Taxonomy" id="411490"/>
    <lineage>
        <taxon>Bacteria</taxon>
        <taxon>Bacillati</taxon>
        <taxon>Bacillota</taxon>
        <taxon>Clostridia</taxon>
        <taxon>Lachnospirales</taxon>
        <taxon>Lachnospiraceae</taxon>
        <taxon>Anaerostipes</taxon>
    </lineage>
</organism>
<dbReference type="AlphaFoldDB" id="B0MAB5"/>
<gene>
    <name evidence="2" type="ORF">ANACAC_00490</name>
</gene>
<reference evidence="2" key="2">
    <citation type="submission" date="2013-11" db="EMBL/GenBank/DDBJ databases">
        <title>Draft genome sequence of Anaerostipes caccae (DSM 14662).</title>
        <authorList>
            <person name="Sudarsanam P."/>
            <person name="Ley R."/>
            <person name="Guruge J."/>
            <person name="Turnbaugh P.J."/>
            <person name="Mahowald M."/>
            <person name="Liep D."/>
            <person name="Gordon J."/>
        </authorList>
    </citation>
    <scope>NUCLEOTIDE SEQUENCE</scope>
    <source>
        <strain evidence="2">DSM 14662</strain>
    </source>
</reference>
<reference evidence="2" key="1">
    <citation type="submission" date="2007-11" db="EMBL/GenBank/DDBJ databases">
        <authorList>
            <person name="Fulton L."/>
            <person name="Clifton S."/>
            <person name="Fulton B."/>
            <person name="Xu J."/>
            <person name="Minx P."/>
            <person name="Pepin K.H."/>
            <person name="Johnson M."/>
            <person name="Thiruvilangam P."/>
            <person name="Bhonagiri V."/>
            <person name="Nash W.E."/>
            <person name="Mardis E.R."/>
            <person name="Wilson R.K."/>
        </authorList>
    </citation>
    <scope>NUCLEOTIDE SEQUENCE [LARGE SCALE GENOMIC DNA]</scope>
    <source>
        <strain evidence="2">DSM 14662</strain>
    </source>
</reference>
<feature type="signal peptide" evidence="1">
    <location>
        <begin position="1"/>
        <end position="30"/>
    </location>
</feature>
<dbReference type="EMBL" id="ABAX03000003">
    <property type="protein sequence ID" value="EDR98956.1"/>
    <property type="molecule type" value="Genomic_DNA"/>
</dbReference>
<proteinExistence type="predicted"/>
<feature type="chain" id="PRO_5002750285" evidence="1">
    <location>
        <begin position="31"/>
        <end position="382"/>
    </location>
</feature>
<name>B0MAB5_ANACD</name>
<dbReference type="Proteomes" id="UP000004935">
    <property type="component" value="Unassembled WGS sequence"/>
</dbReference>
<comment type="caution">
    <text evidence="2">The sequence shown here is derived from an EMBL/GenBank/DDBJ whole genome shotgun (WGS) entry which is preliminary data.</text>
</comment>
<dbReference type="HOGENOM" id="CLU_715039_0_0_9"/>
<sequence length="382" mass="43396">MVMRIRRKQLMGVFLSAALAAGSILVPVSAKEKTDVTDLLKVKNRTEYNKGRKAAGKNQAEIHVKKYRSIGEMPGEEGYKYSSSWQGKTVKIYADQSGLLVIGGESEDMADACGTLYDASGKEVKEYQKEGLLMKVVSAGTVYSLKLPEKFRSFTVEADLMEDHQKVLRKNDSYVQTATGGYFYHEFTLKKRSMAMLPILPFTDQKLSYNIQRKTKAGWKMLSKTKTADDDYEKALSRSVYGLAKGNYRAAVKGKTGTPYLIGYVPETVVKKYKTKKSKAKKITLESFQTDLYTDTEKASRWYRISRKTAKKKRYIEISTSMNSGKLKFTIYKKGRKKPLKIYRLSGQKERKYRLKHGAGTYYIKVSKIGKNTNGVYSIDYL</sequence>
<protein>
    <submittedName>
        <fullName evidence="2">Tapetum specific protein TAP35/TAP44</fullName>
    </submittedName>
</protein>
<evidence type="ECO:0000313" key="2">
    <source>
        <dbReference type="EMBL" id="EDR98956.1"/>
    </source>
</evidence>
<evidence type="ECO:0000256" key="1">
    <source>
        <dbReference type="SAM" id="SignalP"/>
    </source>
</evidence>
<keyword evidence="1" id="KW-0732">Signal</keyword>